<gene>
    <name evidence="1" type="ORF">P691DRAFT_780724</name>
</gene>
<accession>A0A9P5WY75</accession>
<keyword evidence="2" id="KW-1185">Reference proteome</keyword>
<organism evidence="1 2">
    <name type="scientific">Macrolepiota fuliginosa MF-IS2</name>
    <dbReference type="NCBI Taxonomy" id="1400762"/>
    <lineage>
        <taxon>Eukaryota</taxon>
        <taxon>Fungi</taxon>
        <taxon>Dikarya</taxon>
        <taxon>Basidiomycota</taxon>
        <taxon>Agaricomycotina</taxon>
        <taxon>Agaricomycetes</taxon>
        <taxon>Agaricomycetidae</taxon>
        <taxon>Agaricales</taxon>
        <taxon>Agaricineae</taxon>
        <taxon>Agaricaceae</taxon>
        <taxon>Macrolepiota</taxon>
    </lineage>
</organism>
<name>A0A9P5WY75_9AGAR</name>
<evidence type="ECO:0000313" key="2">
    <source>
        <dbReference type="Proteomes" id="UP000807342"/>
    </source>
</evidence>
<dbReference type="EMBL" id="MU152102">
    <property type="protein sequence ID" value="KAF9441043.1"/>
    <property type="molecule type" value="Genomic_DNA"/>
</dbReference>
<evidence type="ECO:0000313" key="1">
    <source>
        <dbReference type="EMBL" id="KAF9441043.1"/>
    </source>
</evidence>
<dbReference type="OrthoDB" id="2848161at2759"/>
<sequence>MDWINVTVKISQLEITELINNIYNSNTSFLIIWVLIFARPDYAIQLWQEFLHIKSEESRRDTVTFICGQFKEIHDQYRECVEEDPNGCWPLETTTKKIIKKTSGLFVLTNTLLKHIGDSETQDPDQCLGEVLAFLEYPLFTGSQSPMHSPNLFYTCILSGIPNDHWPIIFQILVAPTFCTDNNWSLMVQPICNLLGFTHVRFYAAMWQLHSIINL</sequence>
<reference evidence="1" key="1">
    <citation type="submission" date="2020-11" db="EMBL/GenBank/DDBJ databases">
        <authorList>
            <consortium name="DOE Joint Genome Institute"/>
            <person name="Ahrendt S."/>
            <person name="Riley R."/>
            <person name="Andreopoulos W."/>
            <person name="Labutti K."/>
            <person name="Pangilinan J."/>
            <person name="Ruiz-Duenas F.J."/>
            <person name="Barrasa J.M."/>
            <person name="Sanchez-Garcia M."/>
            <person name="Camarero S."/>
            <person name="Miyauchi S."/>
            <person name="Serrano A."/>
            <person name="Linde D."/>
            <person name="Babiker R."/>
            <person name="Drula E."/>
            <person name="Ayuso-Fernandez I."/>
            <person name="Pacheco R."/>
            <person name="Padilla G."/>
            <person name="Ferreira P."/>
            <person name="Barriuso J."/>
            <person name="Kellner H."/>
            <person name="Castanera R."/>
            <person name="Alfaro M."/>
            <person name="Ramirez L."/>
            <person name="Pisabarro A.G."/>
            <person name="Kuo A."/>
            <person name="Tritt A."/>
            <person name="Lipzen A."/>
            <person name="He G."/>
            <person name="Yan M."/>
            <person name="Ng V."/>
            <person name="Cullen D."/>
            <person name="Martin F."/>
            <person name="Rosso M.-N."/>
            <person name="Henrissat B."/>
            <person name="Hibbett D."/>
            <person name="Martinez A.T."/>
            <person name="Grigoriev I.V."/>
        </authorList>
    </citation>
    <scope>NUCLEOTIDE SEQUENCE</scope>
    <source>
        <strain evidence="1">MF-IS2</strain>
    </source>
</reference>
<comment type="caution">
    <text evidence="1">The sequence shown here is derived from an EMBL/GenBank/DDBJ whole genome shotgun (WGS) entry which is preliminary data.</text>
</comment>
<dbReference type="Proteomes" id="UP000807342">
    <property type="component" value="Unassembled WGS sequence"/>
</dbReference>
<proteinExistence type="predicted"/>
<dbReference type="AlphaFoldDB" id="A0A9P5WY75"/>
<protein>
    <submittedName>
        <fullName evidence="1">Uncharacterized protein</fullName>
    </submittedName>
</protein>